<evidence type="ECO:0008006" key="4">
    <source>
        <dbReference type="Google" id="ProtNLM"/>
    </source>
</evidence>
<evidence type="ECO:0000256" key="1">
    <source>
        <dbReference type="SAM" id="MobiDB-lite"/>
    </source>
</evidence>
<reference evidence="2" key="1">
    <citation type="submission" date="2019-05" db="EMBL/GenBank/DDBJ databases">
        <authorList>
            <person name="Zhang S."/>
            <person name="Liu J."/>
        </authorList>
    </citation>
    <scope>NUCLEOTIDE SEQUENCE [LARGE SCALE GENOMIC DNA]</scope>
</reference>
<dbReference type="Ensembl" id="ENSBGRT00000039701.1">
    <property type="protein sequence ID" value="ENSBGRP00000034333.1"/>
    <property type="gene ID" value="ENSBGRG00000021525.1"/>
</dbReference>
<reference evidence="2" key="3">
    <citation type="submission" date="2025-09" db="UniProtKB">
        <authorList>
            <consortium name="Ensembl"/>
        </authorList>
    </citation>
    <scope>IDENTIFICATION</scope>
</reference>
<organism evidence="2 3">
    <name type="scientific">Bos mutus grunniens</name>
    <name type="common">Wild yak</name>
    <name type="synonym">Bos grunniens</name>
    <dbReference type="NCBI Taxonomy" id="30521"/>
    <lineage>
        <taxon>Eukaryota</taxon>
        <taxon>Metazoa</taxon>
        <taxon>Chordata</taxon>
        <taxon>Craniata</taxon>
        <taxon>Vertebrata</taxon>
        <taxon>Euteleostomi</taxon>
        <taxon>Mammalia</taxon>
        <taxon>Eutheria</taxon>
        <taxon>Laurasiatheria</taxon>
        <taxon>Artiodactyla</taxon>
        <taxon>Ruminantia</taxon>
        <taxon>Pecora</taxon>
        <taxon>Bovidae</taxon>
        <taxon>Bovinae</taxon>
        <taxon>Bos</taxon>
    </lineage>
</organism>
<protein>
    <recommendedName>
        <fullName evidence="4">Small EDRK-rich factor-like N-terminal domain-containing protein</fullName>
    </recommendedName>
</protein>
<reference evidence="2" key="2">
    <citation type="submission" date="2025-08" db="UniProtKB">
        <authorList>
            <consortium name="Ensembl"/>
        </authorList>
    </citation>
    <scope>IDENTIFICATION</scope>
</reference>
<proteinExistence type="predicted"/>
<dbReference type="AlphaFoldDB" id="A0A8B9YJB6"/>
<accession>A0A8B9YJB6</accession>
<sequence>MTQGSQQELARQKNKKRQSSSVKGINMLNTSFKKQTILKSSCAPPLCRRWSERWEGMPSLREMQLCWWLRTSPLLLLTPIPSSIRVFSNESTSHEVPKVLEFQL</sequence>
<dbReference type="Proteomes" id="UP000694520">
    <property type="component" value="Chromosome 28"/>
</dbReference>
<feature type="region of interest" description="Disordered" evidence="1">
    <location>
        <begin position="1"/>
        <end position="24"/>
    </location>
</feature>
<evidence type="ECO:0000313" key="2">
    <source>
        <dbReference type="Ensembl" id="ENSBGRP00000034333.1"/>
    </source>
</evidence>
<keyword evidence="3" id="KW-1185">Reference proteome</keyword>
<evidence type="ECO:0000313" key="3">
    <source>
        <dbReference type="Proteomes" id="UP000694520"/>
    </source>
</evidence>
<name>A0A8B9YJB6_BOSMU</name>